<organism evidence="1 2">
    <name type="scientific">Salix purpurea</name>
    <name type="common">Purple osier willow</name>
    <dbReference type="NCBI Taxonomy" id="77065"/>
    <lineage>
        <taxon>Eukaryota</taxon>
        <taxon>Viridiplantae</taxon>
        <taxon>Streptophyta</taxon>
        <taxon>Embryophyta</taxon>
        <taxon>Tracheophyta</taxon>
        <taxon>Spermatophyta</taxon>
        <taxon>Magnoliopsida</taxon>
        <taxon>eudicotyledons</taxon>
        <taxon>Gunneridae</taxon>
        <taxon>Pentapetalae</taxon>
        <taxon>rosids</taxon>
        <taxon>fabids</taxon>
        <taxon>Malpighiales</taxon>
        <taxon>Salicaceae</taxon>
        <taxon>Saliceae</taxon>
        <taxon>Salix</taxon>
    </lineage>
</organism>
<proteinExistence type="predicted"/>
<dbReference type="Proteomes" id="UP001151532">
    <property type="component" value="Chromosome 9"/>
</dbReference>
<accession>A0A9Q0PNS3</accession>
<protein>
    <submittedName>
        <fullName evidence="1">VILLIN-5</fullName>
    </submittedName>
</protein>
<dbReference type="AlphaFoldDB" id="A0A9Q0PNS3"/>
<dbReference type="EMBL" id="JAPFFK010000018">
    <property type="protein sequence ID" value="KAJ6691648.1"/>
    <property type="molecule type" value="Genomic_DNA"/>
</dbReference>
<dbReference type="OrthoDB" id="1713545at2759"/>
<evidence type="ECO:0000313" key="2">
    <source>
        <dbReference type="Proteomes" id="UP001151532"/>
    </source>
</evidence>
<name>A0A9Q0PNS3_SALPP</name>
<keyword evidence="2" id="KW-1185">Reference proteome</keyword>
<reference evidence="1" key="1">
    <citation type="submission" date="2022-11" db="EMBL/GenBank/DDBJ databases">
        <authorList>
            <person name="Hyden B.L."/>
            <person name="Feng K."/>
            <person name="Yates T."/>
            <person name="Jawdy S."/>
            <person name="Smart L.B."/>
            <person name="Muchero W."/>
        </authorList>
    </citation>
    <scope>NUCLEOTIDE SEQUENCE</scope>
    <source>
        <tissue evidence="1">Shoot tip</tissue>
    </source>
</reference>
<gene>
    <name evidence="1" type="ORF">OIU79_013622</name>
</gene>
<comment type="caution">
    <text evidence="1">The sequence shown here is derived from an EMBL/GenBank/DDBJ whole genome shotgun (WGS) entry which is preliminary data.</text>
</comment>
<sequence length="134" mass="15007">MKGKVPVEQQKELVRAVERPKSRIVHDGRGKVAGLECECSGEGSHSCFRSVKGCYIFQYSYPGEDREEYLIGTWFGKKSVEYSAESRMAALAGWNSLFKRKRTTAISLEGKMAESLKFLPAQGGHSCGFKNYIE</sequence>
<reference evidence="1" key="2">
    <citation type="journal article" date="2023" name="Int. J. Mol. Sci.">
        <title>De Novo Assembly and Annotation of 11 Diverse Shrub Willow (Salix) Genomes Reveals Novel Gene Organization in Sex-Linked Regions.</title>
        <authorList>
            <person name="Hyden B."/>
            <person name="Feng K."/>
            <person name="Yates T.B."/>
            <person name="Jawdy S."/>
            <person name="Cereghino C."/>
            <person name="Smart L.B."/>
            <person name="Muchero W."/>
        </authorList>
    </citation>
    <scope>NUCLEOTIDE SEQUENCE</scope>
    <source>
        <tissue evidence="1">Shoot tip</tissue>
    </source>
</reference>
<evidence type="ECO:0000313" key="1">
    <source>
        <dbReference type="EMBL" id="KAJ6691648.1"/>
    </source>
</evidence>